<keyword evidence="2" id="KW-0436">Ligase</keyword>
<keyword evidence="3" id="KW-0547">Nucleotide-binding</keyword>
<evidence type="ECO:0000256" key="3">
    <source>
        <dbReference type="ARBA" id="ARBA00022741"/>
    </source>
</evidence>
<dbReference type="Gene3D" id="3.40.50.12780">
    <property type="entry name" value="N-terminal domain of ligase-like"/>
    <property type="match status" value="1"/>
</dbReference>
<dbReference type="RefSeq" id="WP_017835853.1">
    <property type="nucleotide sequence ID" value="NZ_JBFTEZ010000001.1"/>
</dbReference>
<comment type="caution">
    <text evidence="7">The sequence shown here is derived from an EMBL/GenBank/DDBJ whole genome shotgun (WGS) entry which is preliminary data.</text>
</comment>
<dbReference type="EMBL" id="JBFTEZ010000001">
    <property type="protein sequence ID" value="MEX6462753.1"/>
    <property type="molecule type" value="Genomic_DNA"/>
</dbReference>
<evidence type="ECO:0000256" key="1">
    <source>
        <dbReference type="ARBA" id="ARBA00006432"/>
    </source>
</evidence>
<comment type="similarity">
    <text evidence="1">Belongs to the ATP-dependent AMP-binding enzyme family.</text>
</comment>
<feature type="domain" description="AMP-binding enzyme C-terminal" evidence="6">
    <location>
        <begin position="458"/>
        <end position="535"/>
    </location>
</feature>
<keyword evidence="8" id="KW-1185">Reference proteome</keyword>
<dbReference type="PROSITE" id="PS00455">
    <property type="entry name" value="AMP_BINDING"/>
    <property type="match status" value="1"/>
</dbReference>
<dbReference type="PANTHER" id="PTHR43605:SF10">
    <property type="entry name" value="ACYL-COA SYNTHETASE MEDIUM CHAIN FAMILY MEMBER 3"/>
    <property type="match status" value="1"/>
</dbReference>
<dbReference type="InterPro" id="IPR045851">
    <property type="entry name" value="AMP-bd_C_sf"/>
</dbReference>
<dbReference type="Proteomes" id="UP001560293">
    <property type="component" value="Unassembled WGS sequence"/>
</dbReference>
<name>A0ABV3YDM0_9ACTN</name>
<evidence type="ECO:0000313" key="8">
    <source>
        <dbReference type="Proteomes" id="UP001560293"/>
    </source>
</evidence>
<dbReference type="InterPro" id="IPR000873">
    <property type="entry name" value="AMP-dep_synth/lig_dom"/>
</dbReference>
<keyword evidence="4" id="KW-0067">ATP-binding</keyword>
<feature type="domain" description="AMP-dependent synthetase/ligase" evidence="5">
    <location>
        <begin position="43"/>
        <end position="394"/>
    </location>
</feature>
<dbReference type="Pfam" id="PF13193">
    <property type="entry name" value="AMP-binding_C"/>
    <property type="match status" value="1"/>
</dbReference>
<dbReference type="PANTHER" id="PTHR43605">
    <property type="entry name" value="ACYL-COENZYME A SYNTHETASE"/>
    <property type="match status" value="1"/>
</dbReference>
<dbReference type="Pfam" id="PF00501">
    <property type="entry name" value="AMP-binding"/>
    <property type="match status" value="1"/>
</dbReference>
<evidence type="ECO:0000256" key="4">
    <source>
        <dbReference type="ARBA" id="ARBA00022840"/>
    </source>
</evidence>
<evidence type="ECO:0000313" key="7">
    <source>
        <dbReference type="EMBL" id="MEX6462753.1"/>
    </source>
</evidence>
<reference evidence="8" key="1">
    <citation type="submission" date="2024-07" db="EMBL/GenBank/DDBJ databases">
        <title>Pseudomonas strain that inhibits Aeromonas fish pathogens.</title>
        <authorList>
            <person name="Wildschutte H."/>
        </authorList>
    </citation>
    <scope>NUCLEOTIDE SEQUENCE [LARGE SCALE GENOMIC DNA]</scope>
    <source>
        <strain evidence="8">n60</strain>
    </source>
</reference>
<dbReference type="Gene3D" id="3.30.300.30">
    <property type="match status" value="1"/>
</dbReference>
<evidence type="ECO:0000256" key="2">
    <source>
        <dbReference type="ARBA" id="ARBA00022598"/>
    </source>
</evidence>
<dbReference type="InterPro" id="IPR051087">
    <property type="entry name" value="Mitochondrial_ACSM"/>
</dbReference>
<evidence type="ECO:0000259" key="5">
    <source>
        <dbReference type="Pfam" id="PF00501"/>
    </source>
</evidence>
<evidence type="ECO:0000259" key="6">
    <source>
        <dbReference type="Pfam" id="PF13193"/>
    </source>
</evidence>
<proteinExistence type="inferred from homology"/>
<dbReference type="InterPro" id="IPR025110">
    <property type="entry name" value="AMP-bd_C"/>
</dbReference>
<sequence length="549" mass="59453">MSADTTEIAPPTDVPLSPEELLAIYDVPGASAAEFLCDRHGAEAVAFTVIDADLSGRDITYGELRTEGEKVAAALADLGVSEGDRVATLMSKSSDLVFTLMGIWRLGAVHMPLFTAFAWPAIEMRITGGDAKVIIADADQRGKIEEASVPVVVAGLGECPDAREGDLDLATITAAQEPGRPAAVTGPDAGMVLLFTSGTTGTPKGVVVPVRALAAFHQYIETGLDVRAEDVFWNGADPGWAYGLYYGILGPMAVGRRSLLLHARYSPELAYAVLQFFHVTNFAAAPTVYRTMRAKKEIAPADVRLRRASAAGEPLTPEVIEWSIEQFGVEVRDQYGQTEHGMFIINPWHDSLREDVRPGSMGVPLPGWSCTVLAADEDMPAPAGELGRVAIDVPASPLMWFTGYHEAPEKTAERFSPDGRWYYTGDAAKLDADGHFYFSSRDDDVIIMSGYRIGPFDVESVLAKHPDVLESAVIGVPDDLAGEVLEAYIVLREGLDGGAEKEAELQKWVKTEFAAHAFPRRIHFVRELPKTPSGKIQRFLLRKERAGQA</sequence>
<dbReference type="InterPro" id="IPR020845">
    <property type="entry name" value="AMP-binding_CS"/>
</dbReference>
<protein>
    <submittedName>
        <fullName evidence="7">AMP-binding protein</fullName>
    </submittedName>
</protein>
<accession>A0ABV3YDM0</accession>
<dbReference type="SUPFAM" id="SSF56801">
    <property type="entry name" value="Acetyl-CoA synthetase-like"/>
    <property type="match status" value="1"/>
</dbReference>
<organism evidence="7 8">
    <name type="scientific">Dietzia cinnamea</name>
    <dbReference type="NCBI Taxonomy" id="321318"/>
    <lineage>
        <taxon>Bacteria</taxon>
        <taxon>Bacillati</taxon>
        <taxon>Actinomycetota</taxon>
        <taxon>Actinomycetes</taxon>
        <taxon>Mycobacteriales</taxon>
        <taxon>Dietziaceae</taxon>
        <taxon>Dietzia</taxon>
    </lineage>
</organism>
<dbReference type="InterPro" id="IPR042099">
    <property type="entry name" value="ANL_N_sf"/>
</dbReference>
<gene>
    <name evidence="7" type="ORF">AB6N35_00030</name>
</gene>